<proteinExistence type="predicted"/>
<name>A0A0D7AMW2_9AGAR</name>
<sequence length="349" mass="37886">MSAIRRKPQSTYRSPDANPQSSQNPIIYRDPSSPKNKVKKFDKSLLPERIIHIPLRTGPSRVTVSSNRLPLYHPLGSLAKSVSPLDPTILGLPTSPITIDDGPRPRSAARARRVPTKLRDVHEPEPRIPHEVIIMPAPPPKASPRKRRGGKRKRKDPDDVDATYPASKRSRNSRSVVYTKESTTPDAPNMDASSTVILPPERVPDPAPVPPATATEFTLTTDKRPEELRQPDNRRSTRSRTSVKRRDSTASASETTHTSASAANGQPTPAMSVNGTLRGDTSNAQTPVPPPDVETSPSLVTDATTEHTMPLQVPPSVDDNVANSNAPATEDNNIVVAADEAKDTEMVSL</sequence>
<dbReference type="OrthoDB" id="3023736at2759"/>
<evidence type="ECO:0000313" key="3">
    <source>
        <dbReference type="Proteomes" id="UP000054144"/>
    </source>
</evidence>
<feature type="compositionally biased region" description="Basic residues" evidence="1">
    <location>
        <begin position="143"/>
        <end position="154"/>
    </location>
</feature>
<feature type="compositionally biased region" description="Basic and acidic residues" evidence="1">
    <location>
        <begin position="117"/>
        <end position="130"/>
    </location>
</feature>
<protein>
    <submittedName>
        <fullName evidence="2">Uncharacterized protein</fullName>
    </submittedName>
</protein>
<dbReference type="Proteomes" id="UP000054144">
    <property type="component" value="Unassembled WGS sequence"/>
</dbReference>
<dbReference type="EMBL" id="KN881629">
    <property type="protein sequence ID" value="KIY52912.1"/>
    <property type="molecule type" value="Genomic_DNA"/>
</dbReference>
<feature type="compositionally biased region" description="Polar residues" evidence="1">
    <location>
        <begin position="173"/>
        <end position="196"/>
    </location>
</feature>
<dbReference type="AlphaFoldDB" id="A0A0D7AMW2"/>
<evidence type="ECO:0000313" key="2">
    <source>
        <dbReference type="EMBL" id="KIY52912.1"/>
    </source>
</evidence>
<feature type="compositionally biased region" description="Low complexity" evidence="1">
    <location>
        <begin position="249"/>
        <end position="263"/>
    </location>
</feature>
<feature type="compositionally biased region" description="Basic residues" evidence="1">
    <location>
        <begin position="107"/>
        <end position="116"/>
    </location>
</feature>
<feature type="region of interest" description="Disordered" evidence="1">
    <location>
        <begin position="1"/>
        <end position="38"/>
    </location>
</feature>
<organism evidence="2 3">
    <name type="scientific">Fistulina hepatica ATCC 64428</name>
    <dbReference type="NCBI Taxonomy" id="1128425"/>
    <lineage>
        <taxon>Eukaryota</taxon>
        <taxon>Fungi</taxon>
        <taxon>Dikarya</taxon>
        <taxon>Basidiomycota</taxon>
        <taxon>Agaricomycotina</taxon>
        <taxon>Agaricomycetes</taxon>
        <taxon>Agaricomycetidae</taxon>
        <taxon>Agaricales</taxon>
        <taxon>Fistulinaceae</taxon>
        <taxon>Fistulina</taxon>
    </lineage>
</organism>
<feature type="compositionally biased region" description="Basic and acidic residues" evidence="1">
    <location>
        <begin position="221"/>
        <end position="235"/>
    </location>
</feature>
<feature type="compositionally biased region" description="Polar residues" evidence="1">
    <location>
        <begin position="9"/>
        <end position="25"/>
    </location>
</feature>
<keyword evidence="3" id="KW-1185">Reference proteome</keyword>
<reference evidence="2 3" key="1">
    <citation type="journal article" date="2015" name="Fungal Genet. Biol.">
        <title>Evolution of novel wood decay mechanisms in Agaricales revealed by the genome sequences of Fistulina hepatica and Cylindrobasidium torrendii.</title>
        <authorList>
            <person name="Floudas D."/>
            <person name="Held B.W."/>
            <person name="Riley R."/>
            <person name="Nagy L.G."/>
            <person name="Koehler G."/>
            <person name="Ransdell A.S."/>
            <person name="Younus H."/>
            <person name="Chow J."/>
            <person name="Chiniquy J."/>
            <person name="Lipzen A."/>
            <person name="Tritt A."/>
            <person name="Sun H."/>
            <person name="Haridas S."/>
            <person name="LaButti K."/>
            <person name="Ohm R.A."/>
            <person name="Kues U."/>
            <person name="Blanchette R.A."/>
            <person name="Grigoriev I.V."/>
            <person name="Minto R.E."/>
            <person name="Hibbett D.S."/>
        </authorList>
    </citation>
    <scope>NUCLEOTIDE SEQUENCE [LARGE SCALE GENOMIC DNA]</scope>
    <source>
        <strain evidence="2 3">ATCC 64428</strain>
    </source>
</reference>
<feature type="compositionally biased region" description="Polar residues" evidence="1">
    <location>
        <begin position="321"/>
        <end position="331"/>
    </location>
</feature>
<feature type="compositionally biased region" description="Polar residues" evidence="1">
    <location>
        <begin position="295"/>
        <end position="307"/>
    </location>
</feature>
<gene>
    <name evidence="2" type="ORF">FISHEDRAFT_69371</name>
</gene>
<accession>A0A0D7AMW2</accession>
<evidence type="ECO:0000256" key="1">
    <source>
        <dbReference type="SAM" id="MobiDB-lite"/>
    </source>
</evidence>
<feature type="region of interest" description="Disordered" evidence="1">
    <location>
        <begin position="94"/>
        <end position="331"/>
    </location>
</feature>
<feature type="compositionally biased region" description="Polar residues" evidence="1">
    <location>
        <begin position="264"/>
        <end position="286"/>
    </location>
</feature>